<evidence type="ECO:0000313" key="4">
    <source>
        <dbReference type="Proteomes" id="UP001152747"/>
    </source>
</evidence>
<keyword evidence="4" id="KW-1185">Reference proteome</keyword>
<keyword evidence="1" id="KW-0472">Membrane</keyword>
<comment type="caution">
    <text evidence="3">The sequence shown here is derived from an EMBL/GenBank/DDBJ whole genome shotgun (WGS) entry which is preliminary data.</text>
</comment>
<keyword evidence="1" id="KW-1133">Transmembrane helix</keyword>
<dbReference type="Proteomes" id="UP001152747">
    <property type="component" value="Unassembled WGS sequence"/>
</dbReference>
<dbReference type="AlphaFoldDB" id="A0A9P1NCJ4"/>
<evidence type="ECO:0000256" key="2">
    <source>
        <dbReference type="SAM" id="SignalP"/>
    </source>
</evidence>
<dbReference type="EMBL" id="CANHGI010000006">
    <property type="protein sequence ID" value="CAI5456028.1"/>
    <property type="molecule type" value="Genomic_DNA"/>
</dbReference>
<keyword evidence="1" id="KW-0812">Transmembrane</keyword>
<feature type="chain" id="PRO_5040159116" description="CX domain-containing protein" evidence="2">
    <location>
        <begin position="21"/>
        <end position="247"/>
    </location>
</feature>
<name>A0A9P1NCJ4_9PELO</name>
<accession>A0A9P1NCJ4</accession>
<evidence type="ECO:0008006" key="5">
    <source>
        <dbReference type="Google" id="ProtNLM"/>
    </source>
</evidence>
<protein>
    <recommendedName>
        <fullName evidence="5">CX domain-containing protein</fullName>
    </recommendedName>
</protein>
<sequence>MLRFLFFLGIVHISQQYCYSESDFLWEVELSPQIHPKHRLLIEFEGIANYVFIFDCTHNIVEKRQVFDYKHRVYALHMKMCPEFCDCLPPNITTVEIPKEVVKNKYGVSIEKFTKIVNRCPGKGSGQNEDINHHLRMLATDIQTAFCAFLFLSLIWFSYRFLIYFIYCQKVDLLGFEHSASRRIQINFWQDESGTGQSEKKIFTIIQLQKQTQKPGPLHQIVYQNQIYHTIKSSKHIFIKKCQYAID</sequence>
<organism evidence="3 4">
    <name type="scientific">Caenorhabditis angaria</name>
    <dbReference type="NCBI Taxonomy" id="860376"/>
    <lineage>
        <taxon>Eukaryota</taxon>
        <taxon>Metazoa</taxon>
        <taxon>Ecdysozoa</taxon>
        <taxon>Nematoda</taxon>
        <taxon>Chromadorea</taxon>
        <taxon>Rhabditida</taxon>
        <taxon>Rhabditina</taxon>
        <taxon>Rhabditomorpha</taxon>
        <taxon>Rhabditoidea</taxon>
        <taxon>Rhabditidae</taxon>
        <taxon>Peloderinae</taxon>
        <taxon>Caenorhabditis</taxon>
    </lineage>
</organism>
<feature type="signal peptide" evidence="2">
    <location>
        <begin position="1"/>
        <end position="20"/>
    </location>
</feature>
<gene>
    <name evidence="3" type="ORF">CAMP_LOCUS18665</name>
</gene>
<keyword evidence="2" id="KW-0732">Signal</keyword>
<proteinExistence type="predicted"/>
<reference evidence="3" key="1">
    <citation type="submission" date="2022-11" db="EMBL/GenBank/DDBJ databases">
        <authorList>
            <person name="Kikuchi T."/>
        </authorList>
    </citation>
    <scope>NUCLEOTIDE SEQUENCE</scope>
    <source>
        <strain evidence="3">PS1010</strain>
    </source>
</reference>
<feature type="transmembrane region" description="Helical" evidence="1">
    <location>
        <begin position="145"/>
        <end position="167"/>
    </location>
</feature>
<evidence type="ECO:0000256" key="1">
    <source>
        <dbReference type="SAM" id="Phobius"/>
    </source>
</evidence>
<evidence type="ECO:0000313" key="3">
    <source>
        <dbReference type="EMBL" id="CAI5456028.1"/>
    </source>
</evidence>